<name>A0A6H5I6N8_9HYME</name>
<organism evidence="1 2">
    <name type="scientific">Trichogramma brassicae</name>
    <dbReference type="NCBI Taxonomy" id="86971"/>
    <lineage>
        <taxon>Eukaryota</taxon>
        <taxon>Metazoa</taxon>
        <taxon>Ecdysozoa</taxon>
        <taxon>Arthropoda</taxon>
        <taxon>Hexapoda</taxon>
        <taxon>Insecta</taxon>
        <taxon>Pterygota</taxon>
        <taxon>Neoptera</taxon>
        <taxon>Endopterygota</taxon>
        <taxon>Hymenoptera</taxon>
        <taxon>Apocrita</taxon>
        <taxon>Proctotrupomorpha</taxon>
        <taxon>Chalcidoidea</taxon>
        <taxon>Trichogrammatidae</taxon>
        <taxon>Trichogramma</taxon>
    </lineage>
</organism>
<proteinExistence type="predicted"/>
<dbReference type="AlphaFoldDB" id="A0A6H5I6N8"/>
<evidence type="ECO:0000313" key="2">
    <source>
        <dbReference type="Proteomes" id="UP000479190"/>
    </source>
</evidence>
<keyword evidence="2" id="KW-1185">Reference proteome</keyword>
<gene>
    <name evidence="1" type="ORF">TBRA_LOCUS2649</name>
</gene>
<reference evidence="1 2" key="1">
    <citation type="submission" date="2020-02" db="EMBL/GenBank/DDBJ databases">
        <authorList>
            <person name="Ferguson B K."/>
        </authorList>
    </citation>
    <scope>NUCLEOTIDE SEQUENCE [LARGE SCALE GENOMIC DNA]</scope>
</reference>
<feature type="non-terminal residue" evidence="1">
    <location>
        <position position="51"/>
    </location>
</feature>
<dbReference type="EMBL" id="CADCXV010000508">
    <property type="protein sequence ID" value="CAB0030653.1"/>
    <property type="molecule type" value="Genomic_DNA"/>
</dbReference>
<sequence length="51" mass="5950">MEERLHNVTYHGVLPLRVHRRRLNQKMQEVQMLPMGSSHGLIDIVTLVSQT</sequence>
<dbReference type="Proteomes" id="UP000479190">
    <property type="component" value="Unassembled WGS sequence"/>
</dbReference>
<evidence type="ECO:0000313" key="1">
    <source>
        <dbReference type="EMBL" id="CAB0030653.1"/>
    </source>
</evidence>
<accession>A0A6H5I6N8</accession>
<protein>
    <submittedName>
        <fullName evidence="1">Uncharacterized protein</fullName>
    </submittedName>
</protein>